<name>A0AB35I3W6_MICTH</name>
<accession>A0AB35I3W6</accession>
<reference evidence="2" key="1">
    <citation type="submission" date="2022-11" db="EMBL/GenBank/DDBJ databases">
        <title>Chitin-degrading and fungicidal potential of chitinolytic bacterial strains from marine environment of the Pacific Ocean regions.</title>
        <authorList>
            <person name="Pentekhina I."/>
            <person name="Nedashkovskaya O."/>
            <person name="Seitkalieva A."/>
            <person name="Podvolotskaya A."/>
            <person name="Tekutyeva L."/>
            <person name="Balabanova L."/>
        </authorList>
    </citation>
    <scope>NUCLEOTIDE SEQUENCE</scope>
    <source>
        <strain evidence="2">KMM 6838</strain>
    </source>
</reference>
<evidence type="ECO:0000313" key="2">
    <source>
        <dbReference type="EMBL" id="MCX2803387.1"/>
    </source>
</evidence>
<organism evidence="2 3">
    <name type="scientific">Microbulbifer thermotolerans</name>
    <dbReference type="NCBI Taxonomy" id="252514"/>
    <lineage>
        <taxon>Bacteria</taxon>
        <taxon>Pseudomonadati</taxon>
        <taxon>Pseudomonadota</taxon>
        <taxon>Gammaproteobacteria</taxon>
        <taxon>Cellvibrionales</taxon>
        <taxon>Microbulbiferaceae</taxon>
        <taxon>Microbulbifer</taxon>
    </lineage>
</organism>
<keyword evidence="1" id="KW-1133">Transmembrane helix</keyword>
<dbReference type="EMBL" id="JAPHQB010000069">
    <property type="protein sequence ID" value="MCX2803387.1"/>
    <property type="molecule type" value="Genomic_DNA"/>
</dbReference>
<comment type="caution">
    <text evidence="2">The sequence shown here is derived from an EMBL/GenBank/DDBJ whole genome shotgun (WGS) entry which is preliminary data.</text>
</comment>
<dbReference type="Proteomes" id="UP001209730">
    <property type="component" value="Unassembled WGS sequence"/>
</dbReference>
<proteinExistence type="predicted"/>
<dbReference type="RefSeq" id="WP_265964955.1">
    <property type="nucleotide sequence ID" value="NZ_JAPHQB010000069.1"/>
</dbReference>
<sequence length="96" mass="10303">MEAIVYVVLDAVITGFIVFLAGKLTAVKIDFKDAVICVGMSSVLGFIPGIGWLLSIIAFFYLLKKCTESDIWPDLILLVLVSKLISVIALAGLGDI</sequence>
<evidence type="ECO:0000256" key="1">
    <source>
        <dbReference type="SAM" id="Phobius"/>
    </source>
</evidence>
<evidence type="ECO:0000313" key="3">
    <source>
        <dbReference type="Proteomes" id="UP001209730"/>
    </source>
</evidence>
<keyword evidence="1" id="KW-0472">Membrane</keyword>
<feature type="transmembrane region" description="Helical" evidence="1">
    <location>
        <begin position="34"/>
        <end position="63"/>
    </location>
</feature>
<keyword evidence="1" id="KW-0812">Transmembrane</keyword>
<dbReference type="AlphaFoldDB" id="A0AB35I3W6"/>
<gene>
    <name evidence="2" type="ORF">OQJ68_16545</name>
</gene>
<feature type="transmembrane region" description="Helical" evidence="1">
    <location>
        <begin position="6"/>
        <end position="22"/>
    </location>
</feature>
<protein>
    <submittedName>
        <fullName evidence="2">DUF4112 domain-containing protein</fullName>
    </submittedName>
</protein>
<feature type="transmembrane region" description="Helical" evidence="1">
    <location>
        <begin position="75"/>
        <end position="93"/>
    </location>
</feature>